<protein>
    <submittedName>
        <fullName evidence="1">Dorsal-ventral patterning protein Sog</fullName>
    </submittedName>
</protein>
<organism evidence="1 2">
    <name type="scientific">Armadillidium nasatum</name>
    <dbReference type="NCBI Taxonomy" id="96803"/>
    <lineage>
        <taxon>Eukaryota</taxon>
        <taxon>Metazoa</taxon>
        <taxon>Ecdysozoa</taxon>
        <taxon>Arthropoda</taxon>
        <taxon>Crustacea</taxon>
        <taxon>Multicrustacea</taxon>
        <taxon>Malacostraca</taxon>
        <taxon>Eumalacostraca</taxon>
        <taxon>Peracarida</taxon>
        <taxon>Isopoda</taxon>
        <taxon>Oniscidea</taxon>
        <taxon>Crinocheta</taxon>
        <taxon>Armadillidiidae</taxon>
        <taxon>Armadillidium</taxon>
    </lineage>
</organism>
<dbReference type="EMBL" id="SEYY01004596">
    <property type="protein sequence ID" value="KAB7503715.1"/>
    <property type="molecule type" value="Genomic_DNA"/>
</dbReference>
<gene>
    <name evidence="1" type="primary">sog</name>
    <name evidence="1" type="ORF">Anas_11839</name>
</gene>
<proteinExistence type="predicted"/>
<keyword evidence="2" id="KW-1185">Reference proteome</keyword>
<dbReference type="AlphaFoldDB" id="A0A5N5TF06"/>
<name>A0A5N5TF06_9CRUS</name>
<dbReference type="OrthoDB" id="9829321at2759"/>
<evidence type="ECO:0000313" key="1">
    <source>
        <dbReference type="EMBL" id="KAB7503715.1"/>
    </source>
</evidence>
<comment type="caution">
    <text evidence="1">The sequence shown here is derived from an EMBL/GenBank/DDBJ whole genome shotgun (WGS) entry which is preliminary data.</text>
</comment>
<evidence type="ECO:0000313" key="2">
    <source>
        <dbReference type="Proteomes" id="UP000326759"/>
    </source>
</evidence>
<reference evidence="1 2" key="1">
    <citation type="journal article" date="2019" name="PLoS Biol.">
        <title>Sex chromosomes control vertical transmission of feminizing Wolbachia symbionts in an isopod.</title>
        <authorList>
            <person name="Becking T."/>
            <person name="Chebbi M.A."/>
            <person name="Giraud I."/>
            <person name="Moumen B."/>
            <person name="Laverre T."/>
            <person name="Caubet Y."/>
            <person name="Peccoud J."/>
            <person name="Gilbert C."/>
            <person name="Cordaux R."/>
        </authorList>
    </citation>
    <scope>NUCLEOTIDE SEQUENCE [LARGE SCALE GENOMIC DNA]</scope>
    <source>
        <strain evidence="1">ANa2</strain>
        <tissue evidence="1">Whole body excluding digestive tract and cuticle</tissue>
    </source>
</reference>
<sequence length="60" mass="6738">FLQVRRKRRIVAKVICNNVKTECPTELKCKKPVLYPGACCKICPASGKDENRECSRGGNQ</sequence>
<feature type="non-terminal residue" evidence="1">
    <location>
        <position position="1"/>
    </location>
</feature>
<dbReference type="Proteomes" id="UP000326759">
    <property type="component" value="Unassembled WGS sequence"/>
</dbReference>
<accession>A0A5N5TF06</accession>